<reference evidence="1" key="2">
    <citation type="submission" date="2015-06" db="UniProtKB">
        <authorList>
            <consortium name="EnsemblMetazoa"/>
        </authorList>
    </citation>
    <scope>IDENTIFICATION</scope>
</reference>
<dbReference type="Proteomes" id="UP000015104">
    <property type="component" value="Unassembled WGS sequence"/>
</dbReference>
<accession>T1KKW1</accession>
<dbReference type="AlphaFoldDB" id="T1KKW1"/>
<organism evidence="1 2">
    <name type="scientific">Tetranychus urticae</name>
    <name type="common">Two-spotted spider mite</name>
    <dbReference type="NCBI Taxonomy" id="32264"/>
    <lineage>
        <taxon>Eukaryota</taxon>
        <taxon>Metazoa</taxon>
        <taxon>Ecdysozoa</taxon>
        <taxon>Arthropoda</taxon>
        <taxon>Chelicerata</taxon>
        <taxon>Arachnida</taxon>
        <taxon>Acari</taxon>
        <taxon>Acariformes</taxon>
        <taxon>Trombidiformes</taxon>
        <taxon>Prostigmata</taxon>
        <taxon>Eleutherengona</taxon>
        <taxon>Raphignathae</taxon>
        <taxon>Tetranychoidea</taxon>
        <taxon>Tetranychidae</taxon>
        <taxon>Tetranychus</taxon>
    </lineage>
</organism>
<protein>
    <submittedName>
        <fullName evidence="1">Uncharacterized protein</fullName>
    </submittedName>
</protein>
<reference evidence="2" key="1">
    <citation type="submission" date="2011-08" db="EMBL/GenBank/DDBJ databases">
        <authorList>
            <person name="Rombauts S."/>
        </authorList>
    </citation>
    <scope>NUCLEOTIDE SEQUENCE</scope>
    <source>
        <strain evidence="2">London</strain>
    </source>
</reference>
<proteinExistence type="predicted"/>
<evidence type="ECO:0000313" key="1">
    <source>
        <dbReference type="EnsemblMetazoa" id="tetur14g00230.1"/>
    </source>
</evidence>
<evidence type="ECO:0000313" key="2">
    <source>
        <dbReference type="Proteomes" id="UP000015104"/>
    </source>
</evidence>
<dbReference type="EMBL" id="CAEY01000200">
    <property type="status" value="NOT_ANNOTATED_CDS"/>
    <property type="molecule type" value="Genomic_DNA"/>
</dbReference>
<dbReference type="EnsemblMetazoa" id="tetur14g00230.1">
    <property type="protein sequence ID" value="tetur14g00230.1"/>
    <property type="gene ID" value="tetur14g00230"/>
</dbReference>
<sequence>MKIQIIKFTHRFFISLQMFQHFTFKELKEKIVRVKMDNTCFQHNPFYLKCLLNGLLTVI</sequence>
<name>T1KKW1_TETUR</name>
<keyword evidence="2" id="KW-1185">Reference proteome</keyword>
<dbReference type="HOGENOM" id="CLU_2963795_0_0_1"/>